<proteinExistence type="predicted"/>
<protein>
    <submittedName>
        <fullName evidence="1">Uncharacterized protein</fullName>
    </submittedName>
</protein>
<dbReference type="EMBL" id="BMPE01000001">
    <property type="protein sequence ID" value="GGK90663.1"/>
    <property type="molecule type" value="Genomic_DNA"/>
</dbReference>
<sequence length="211" mass="23256">MCAPPRGEKLCVVTVGQVTDACRAWACQSQRMLIVLAGASGVGKTKLLLHLKGACPEIDWHDFDERWRGGGTAERQQLTDEWIRASLGTGRTLGLLGPCPLGEVLAAPSMPAAALVRHALLDVGDVERITRLRTRGDGQDTQDVLNWSAWLRLHHHDPLWRPDVITQGGWPDMKWDRWLTGHRSGWPAPTLDVSGLSPARSAALIRRWLTG</sequence>
<keyword evidence="2" id="KW-1185">Reference proteome</keyword>
<comment type="caution">
    <text evidence="1">The sequence shown here is derived from an EMBL/GenBank/DDBJ whole genome shotgun (WGS) entry which is preliminary data.</text>
</comment>
<dbReference type="SUPFAM" id="SSF52540">
    <property type="entry name" value="P-loop containing nucleoside triphosphate hydrolases"/>
    <property type="match status" value="1"/>
</dbReference>
<organism evidence="1 2">
    <name type="scientific">Deinococcus radiotolerans</name>
    <dbReference type="NCBI Taxonomy" id="1309407"/>
    <lineage>
        <taxon>Bacteria</taxon>
        <taxon>Thermotogati</taxon>
        <taxon>Deinococcota</taxon>
        <taxon>Deinococci</taxon>
        <taxon>Deinococcales</taxon>
        <taxon>Deinococcaceae</taxon>
        <taxon>Deinococcus</taxon>
    </lineage>
</organism>
<gene>
    <name evidence="1" type="ORF">GCM10010844_06510</name>
</gene>
<accession>A0ABQ2FES4</accession>
<evidence type="ECO:0000313" key="2">
    <source>
        <dbReference type="Proteomes" id="UP000604341"/>
    </source>
</evidence>
<dbReference type="Proteomes" id="UP000604341">
    <property type="component" value="Unassembled WGS sequence"/>
</dbReference>
<name>A0ABQ2FES4_9DEIO</name>
<evidence type="ECO:0000313" key="1">
    <source>
        <dbReference type="EMBL" id="GGK90663.1"/>
    </source>
</evidence>
<dbReference type="InterPro" id="IPR027417">
    <property type="entry name" value="P-loop_NTPase"/>
</dbReference>
<reference evidence="2" key="1">
    <citation type="journal article" date="2019" name="Int. J. Syst. Evol. Microbiol.">
        <title>The Global Catalogue of Microorganisms (GCM) 10K type strain sequencing project: providing services to taxonomists for standard genome sequencing and annotation.</title>
        <authorList>
            <consortium name="The Broad Institute Genomics Platform"/>
            <consortium name="The Broad Institute Genome Sequencing Center for Infectious Disease"/>
            <person name="Wu L."/>
            <person name="Ma J."/>
        </authorList>
    </citation>
    <scope>NUCLEOTIDE SEQUENCE [LARGE SCALE GENOMIC DNA]</scope>
    <source>
        <strain evidence="2">JCM 19173</strain>
    </source>
</reference>